<feature type="compositionally biased region" description="Basic and acidic residues" evidence="11">
    <location>
        <begin position="287"/>
        <end position="300"/>
    </location>
</feature>
<dbReference type="CDD" id="cd01887">
    <property type="entry name" value="IF2_eIF5B"/>
    <property type="match status" value="1"/>
</dbReference>
<evidence type="ECO:0000256" key="3">
    <source>
        <dbReference type="ARBA" id="ARBA00022540"/>
    </source>
</evidence>
<proteinExistence type="inferred from homology"/>
<evidence type="ECO:0000313" key="15">
    <source>
        <dbReference type="Proteomes" id="UP000800082"/>
    </source>
</evidence>
<feature type="region of interest" description="Disordered" evidence="11">
    <location>
        <begin position="721"/>
        <end position="747"/>
    </location>
</feature>
<dbReference type="GO" id="GO:0003924">
    <property type="term" value="F:GTPase activity"/>
    <property type="evidence" value="ECO:0007669"/>
    <property type="project" value="InterPro"/>
</dbReference>
<dbReference type="EMBL" id="ML978967">
    <property type="protein sequence ID" value="KAF1928872.1"/>
    <property type="molecule type" value="Genomic_DNA"/>
</dbReference>
<keyword evidence="6" id="KW-0809">Transit peptide</keyword>
<evidence type="ECO:0000256" key="8">
    <source>
        <dbReference type="ARBA" id="ARBA00023134"/>
    </source>
</evidence>
<dbReference type="Gene3D" id="3.40.50.300">
    <property type="entry name" value="P-loop containing nucleotide triphosphate hydrolases"/>
    <property type="match status" value="1"/>
</dbReference>
<comment type="subcellular location">
    <subcellularLocation>
        <location evidence="1">Mitochondrion</location>
    </subcellularLocation>
</comment>
<evidence type="ECO:0000256" key="5">
    <source>
        <dbReference type="ARBA" id="ARBA00022917"/>
    </source>
</evidence>
<feature type="compositionally biased region" description="Basic and acidic residues" evidence="11">
    <location>
        <begin position="721"/>
        <end position="736"/>
    </location>
</feature>
<reference evidence="14" key="1">
    <citation type="journal article" date="2020" name="Stud. Mycol.">
        <title>101 Dothideomycetes genomes: a test case for predicting lifestyles and emergence of pathogens.</title>
        <authorList>
            <person name="Haridas S."/>
            <person name="Albert R."/>
            <person name="Binder M."/>
            <person name="Bloem J."/>
            <person name="Labutti K."/>
            <person name="Salamov A."/>
            <person name="Andreopoulos B."/>
            <person name="Baker S."/>
            <person name="Barry K."/>
            <person name="Bills G."/>
            <person name="Bluhm B."/>
            <person name="Cannon C."/>
            <person name="Castanera R."/>
            <person name="Culley D."/>
            <person name="Daum C."/>
            <person name="Ezra D."/>
            <person name="Gonzalez J."/>
            <person name="Henrissat B."/>
            <person name="Kuo A."/>
            <person name="Liang C."/>
            <person name="Lipzen A."/>
            <person name="Lutzoni F."/>
            <person name="Magnuson J."/>
            <person name="Mondo S."/>
            <person name="Nolan M."/>
            <person name="Ohm R."/>
            <person name="Pangilinan J."/>
            <person name="Park H.-J."/>
            <person name="Ramirez L."/>
            <person name="Alfaro M."/>
            <person name="Sun H."/>
            <person name="Tritt A."/>
            <person name="Yoshinaga Y."/>
            <person name="Zwiers L.-H."/>
            <person name="Turgeon B."/>
            <person name="Goodwin S."/>
            <person name="Spatafora J."/>
            <person name="Crous P."/>
            <person name="Grigoriev I."/>
        </authorList>
    </citation>
    <scope>NUCLEOTIDE SEQUENCE</scope>
    <source>
        <strain evidence="14">CBS 183.55</strain>
    </source>
</reference>
<dbReference type="InterPro" id="IPR015760">
    <property type="entry name" value="TIF_IF2"/>
</dbReference>
<feature type="region of interest" description="Disordered" evidence="11">
    <location>
        <begin position="247"/>
        <end position="344"/>
    </location>
</feature>
<dbReference type="PROSITE" id="PS51722">
    <property type="entry name" value="G_TR_2"/>
    <property type="match status" value="1"/>
</dbReference>
<dbReference type="Pfam" id="PF11987">
    <property type="entry name" value="IF-2"/>
    <property type="match status" value="1"/>
</dbReference>
<keyword evidence="4" id="KW-0547">Nucleotide-binding</keyword>
<dbReference type="InterPro" id="IPR006847">
    <property type="entry name" value="IF2_N"/>
</dbReference>
<dbReference type="SUPFAM" id="SSF52540">
    <property type="entry name" value="P-loop containing nucleoside triphosphate hydrolases"/>
    <property type="match status" value="1"/>
</dbReference>
<dbReference type="GO" id="GO:0005739">
    <property type="term" value="C:mitochondrion"/>
    <property type="evidence" value="ECO:0007669"/>
    <property type="project" value="UniProtKB-SubCell"/>
</dbReference>
<dbReference type="InterPro" id="IPR009000">
    <property type="entry name" value="Transl_B-barrel_sf"/>
</dbReference>
<dbReference type="Proteomes" id="UP000800082">
    <property type="component" value="Unassembled WGS sequence"/>
</dbReference>
<dbReference type="FunFam" id="3.40.50.300:FF:000019">
    <property type="entry name" value="Translation initiation factor IF-2"/>
    <property type="match status" value="1"/>
</dbReference>
<dbReference type="SUPFAM" id="SSF52156">
    <property type="entry name" value="Initiation factor IF2/eIF5b, domain 3"/>
    <property type="match status" value="1"/>
</dbReference>
<dbReference type="Gene3D" id="4.10.60.10">
    <property type="entry name" value="Zinc finger, CCHC-type"/>
    <property type="match status" value="1"/>
</dbReference>
<dbReference type="InterPro" id="IPR053905">
    <property type="entry name" value="EF-G-like_DII"/>
</dbReference>
<dbReference type="FunFam" id="2.40.30.10:FF:000008">
    <property type="entry name" value="Translation initiation factor IF-2"/>
    <property type="match status" value="1"/>
</dbReference>
<keyword evidence="15" id="KW-1185">Reference proteome</keyword>
<feature type="domain" description="CCHC-type" evidence="12">
    <location>
        <begin position="176"/>
        <end position="193"/>
    </location>
</feature>
<dbReference type="GeneID" id="54345127"/>
<keyword evidence="3 14" id="KW-0396">Initiation factor</keyword>
<evidence type="ECO:0000256" key="4">
    <source>
        <dbReference type="ARBA" id="ARBA00022741"/>
    </source>
</evidence>
<feature type="domain" description="Tr-type G" evidence="13">
    <location>
        <begin position="432"/>
        <end position="606"/>
    </location>
</feature>
<dbReference type="Pfam" id="PF04760">
    <property type="entry name" value="IF2_N"/>
    <property type="match status" value="1"/>
</dbReference>
<keyword evidence="5" id="KW-0648">Protein biosynthesis</keyword>
<dbReference type="InterPro" id="IPR000178">
    <property type="entry name" value="TF_IF2_bacterial-like"/>
</dbReference>
<dbReference type="NCBIfam" id="TIGR00487">
    <property type="entry name" value="IF-2"/>
    <property type="match status" value="1"/>
</dbReference>
<name>A0A6A5RM61_9PLEO</name>
<dbReference type="SMART" id="SM00343">
    <property type="entry name" value="ZnF_C2HC"/>
    <property type="match status" value="1"/>
</dbReference>
<dbReference type="NCBIfam" id="TIGR00231">
    <property type="entry name" value="small_GTP"/>
    <property type="match status" value="1"/>
</dbReference>
<dbReference type="SUPFAM" id="SSF57756">
    <property type="entry name" value="Retrovirus zinc finger-like domains"/>
    <property type="match status" value="1"/>
</dbReference>
<dbReference type="InterPro" id="IPR036925">
    <property type="entry name" value="TIF_IF2_dom3_sf"/>
</dbReference>
<evidence type="ECO:0000256" key="6">
    <source>
        <dbReference type="ARBA" id="ARBA00022946"/>
    </source>
</evidence>
<dbReference type="InterPro" id="IPR000795">
    <property type="entry name" value="T_Tr_GTP-bd_dom"/>
</dbReference>
<feature type="compositionally biased region" description="Basic and acidic residues" evidence="11">
    <location>
        <begin position="77"/>
        <end position="97"/>
    </location>
</feature>
<dbReference type="Pfam" id="PF00098">
    <property type="entry name" value="zf-CCHC"/>
    <property type="match status" value="1"/>
</dbReference>
<dbReference type="PANTHER" id="PTHR43381">
    <property type="entry name" value="TRANSLATION INITIATION FACTOR IF-2-RELATED"/>
    <property type="match status" value="1"/>
</dbReference>
<keyword evidence="10" id="KW-0479">Metal-binding</keyword>
<dbReference type="PROSITE" id="PS50158">
    <property type="entry name" value="ZF_CCHC"/>
    <property type="match status" value="1"/>
</dbReference>
<dbReference type="GO" id="GO:0005525">
    <property type="term" value="F:GTP binding"/>
    <property type="evidence" value="ECO:0007669"/>
    <property type="project" value="UniProtKB-KW"/>
</dbReference>
<feature type="compositionally biased region" description="Low complexity" evidence="11">
    <location>
        <begin position="1"/>
        <end position="20"/>
    </location>
</feature>
<feature type="region of interest" description="Disordered" evidence="11">
    <location>
        <begin position="185"/>
        <end position="231"/>
    </location>
</feature>
<dbReference type="GO" id="GO:0008270">
    <property type="term" value="F:zinc ion binding"/>
    <property type="evidence" value="ECO:0007669"/>
    <property type="project" value="UniProtKB-KW"/>
</dbReference>
<evidence type="ECO:0000256" key="1">
    <source>
        <dbReference type="ARBA" id="ARBA00004173"/>
    </source>
</evidence>
<feature type="compositionally biased region" description="Basic and acidic residues" evidence="11">
    <location>
        <begin position="248"/>
        <end position="273"/>
    </location>
</feature>
<dbReference type="Gene3D" id="2.40.30.10">
    <property type="entry name" value="Translation factors"/>
    <property type="match status" value="2"/>
</dbReference>
<accession>A0A6A5RM61</accession>
<dbReference type="RefSeq" id="XP_033449120.1">
    <property type="nucleotide sequence ID" value="XM_033587481.1"/>
</dbReference>
<keyword evidence="8" id="KW-0342">GTP-binding</keyword>
<dbReference type="SUPFAM" id="SSF50447">
    <property type="entry name" value="Translation proteins"/>
    <property type="match status" value="2"/>
</dbReference>
<dbReference type="InterPro" id="IPR005225">
    <property type="entry name" value="Small_GTP-bd"/>
</dbReference>
<evidence type="ECO:0000259" key="12">
    <source>
        <dbReference type="PROSITE" id="PS50158"/>
    </source>
</evidence>
<protein>
    <recommendedName>
        <fullName evidence="9">Translation initiation factor IF-2, mitochondrial</fullName>
    </recommendedName>
</protein>
<feature type="compositionally biased region" description="Polar residues" evidence="11">
    <location>
        <begin position="202"/>
        <end position="231"/>
    </location>
</feature>
<keyword evidence="10" id="KW-0862">Zinc</keyword>
<keyword evidence="7" id="KW-0496">Mitochondrion</keyword>
<dbReference type="Pfam" id="PF22042">
    <property type="entry name" value="EF-G_D2"/>
    <property type="match status" value="1"/>
</dbReference>
<dbReference type="InterPro" id="IPR023115">
    <property type="entry name" value="TIF_IF2_dom3"/>
</dbReference>
<evidence type="ECO:0000256" key="2">
    <source>
        <dbReference type="ARBA" id="ARBA00007733"/>
    </source>
</evidence>
<gene>
    <name evidence="14" type="ORF">M421DRAFT_141874</name>
</gene>
<keyword evidence="10" id="KW-0863">Zinc-finger</keyword>
<dbReference type="AlphaFoldDB" id="A0A6A5RM61"/>
<evidence type="ECO:0000256" key="9">
    <source>
        <dbReference type="ARBA" id="ARBA00044200"/>
    </source>
</evidence>
<evidence type="ECO:0000259" key="13">
    <source>
        <dbReference type="PROSITE" id="PS51722"/>
    </source>
</evidence>
<feature type="region of interest" description="Disordered" evidence="11">
    <location>
        <begin position="1"/>
        <end position="147"/>
    </location>
</feature>
<dbReference type="FunFam" id="3.40.50.10050:FF:000001">
    <property type="entry name" value="Translation initiation factor IF-2"/>
    <property type="match status" value="1"/>
</dbReference>
<dbReference type="Pfam" id="PF00009">
    <property type="entry name" value="GTP_EFTU"/>
    <property type="match status" value="1"/>
</dbReference>
<feature type="compositionally biased region" description="Polar residues" evidence="11">
    <location>
        <begin position="23"/>
        <end position="49"/>
    </location>
</feature>
<evidence type="ECO:0000256" key="11">
    <source>
        <dbReference type="SAM" id="MobiDB-lite"/>
    </source>
</evidence>
<dbReference type="InterPro" id="IPR001878">
    <property type="entry name" value="Znf_CCHC"/>
</dbReference>
<dbReference type="GO" id="GO:0003676">
    <property type="term" value="F:nucleic acid binding"/>
    <property type="evidence" value="ECO:0007669"/>
    <property type="project" value="InterPro"/>
</dbReference>
<comment type="similarity">
    <text evidence="2">Belongs to the TRAFAC class translation factor GTPase superfamily. Classic translation factor GTPase family. IF-2 subfamily.</text>
</comment>
<dbReference type="Gene3D" id="3.40.50.10050">
    <property type="entry name" value="Translation initiation factor IF- 2, domain 3"/>
    <property type="match status" value="1"/>
</dbReference>
<dbReference type="HAMAP" id="MF_00100_B">
    <property type="entry name" value="IF_2_B"/>
    <property type="match status" value="1"/>
</dbReference>
<dbReference type="OrthoDB" id="361630at2759"/>
<dbReference type="InterPro" id="IPR027417">
    <property type="entry name" value="P-loop_NTPase"/>
</dbReference>
<organism evidence="14 15">
    <name type="scientific">Didymella exigua CBS 183.55</name>
    <dbReference type="NCBI Taxonomy" id="1150837"/>
    <lineage>
        <taxon>Eukaryota</taxon>
        <taxon>Fungi</taxon>
        <taxon>Dikarya</taxon>
        <taxon>Ascomycota</taxon>
        <taxon>Pezizomycotina</taxon>
        <taxon>Dothideomycetes</taxon>
        <taxon>Pleosporomycetidae</taxon>
        <taxon>Pleosporales</taxon>
        <taxon>Pleosporineae</taxon>
        <taxon>Didymellaceae</taxon>
        <taxon>Didymella</taxon>
    </lineage>
</organism>
<evidence type="ECO:0000313" key="14">
    <source>
        <dbReference type="EMBL" id="KAF1928872.1"/>
    </source>
</evidence>
<dbReference type="InterPro" id="IPR036875">
    <property type="entry name" value="Znf_CCHC_sf"/>
</dbReference>
<sequence>MRRALAAAAAPAPAPSQSAQGGFISTAQRMRNSLGGQDSRTQSPAQRQPAQDRRTPNRNGLFDGLGQGQRATPARRMGNEGRFESRPPQRDRFRVNMDARPQFDTPAFGSGHLRRRNEPSNDIAQEAEEQQTRQPIRAAPSRGKLDQSELDALLGNTTGRPSRPFQPLARNSNAQRKCFNCGSTDHLSSNCPNKPTFRERPNVQSSAPRATTTYTPPQPSRMTAWNPPGATQESLADAANEWVTKRGSRLEVEPQSHQVEEDWDNKRRDVEKERRRRRFEVDDEGTTEVRNRYEEPERRKVGGRQNRRVMRNDEEDEPDDRYVSKKEQKRLRKEAKKTAQLQKAEPTPITLPEYISVANLATMLRLRVEDFVTKLEELGFEDVQATQVLNAEHAGLIAQEYNFEPTFEGEHQDRDLYAAPETTPEEYAELPARPPVVTIMGHVDHGKTTILDYMRSTSVAAGEFGGITQHIGAFSVPLASGKKITFLDTPGHSAFETMRARGANVTDIVVLVVAADDSVMPQTVEAIKHAQAARVPIIVAINKIDKQQADPDAVKLDLGRHGIEVEDFGGDVQAIPVSGKTGQGIPDLEEAISTLSELLDHRADPQANVEGTVLEGTTKKSGRVATVLVRSGTLRQGTALVAGTTWTRVRSLRNEAGVVVTEAGPGIAVEVDGWRDQPIAGDEVLQAADEQQATAVSTLRTEKIERQQMAKDMEAINIARREESERREAESAKEAAESGDAIPETQVKEKGPEVVSLIIKGDVSGSVEAVIDSISGLGNAEVSTRILRHGVGPPSEFDIQHAADAEGHIVNFNTVTPAHVGKLAEEKGVTIFNSNIIYRTVEMVRDLLSAKLPPSIVQKVTGEIEIAAIFEIGLGGKKKMKVAGSKVRNGIVARGSKARVLRGDAIVHDGLIENIKNQKKDVESMRKDTECGISFKDWEDFEIGDKIQCYEETQQKRTL</sequence>
<evidence type="ECO:0000256" key="10">
    <source>
        <dbReference type="PROSITE-ProRule" id="PRU00047"/>
    </source>
</evidence>
<evidence type="ECO:0000256" key="7">
    <source>
        <dbReference type="ARBA" id="ARBA00023128"/>
    </source>
</evidence>
<dbReference type="GO" id="GO:0003743">
    <property type="term" value="F:translation initiation factor activity"/>
    <property type="evidence" value="ECO:0007669"/>
    <property type="project" value="UniProtKB-KW"/>
</dbReference>
<dbReference type="PANTHER" id="PTHR43381:SF20">
    <property type="entry name" value="TRANSLATION INITIATION FACTOR IF-2, MITOCHONDRIAL"/>
    <property type="match status" value="1"/>
</dbReference>